<evidence type="ECO:0000256" key="5">
    <source>
        <dbReference type="SAM" id="MobiDB-lite"/>
    </source>
</evidence>
<dbReference type="InterPro" id="IPR009053">
    <property type="entry name" value="Prefoldin"/>
</dbReference>
<accession>A0A5E4MR19</accession>
<evidence type="ECO:0000313" key="7">
    <source>
        <dbReference type="Proteomes" id="UP000325440"/>
    </source>
</evidence>
<dbReference type="Proteomes" id="UP000325440">
    <property type="component" value="Unassembled WGS sequence"/>
</dbReference>
<dbReference type="InterPro" id="IPR002777">
    <property type="entry name" value="PFD_beta-like"/>
</dbReference>
<name>A0A5E4MR19_9HEMI</name>
<comment type="similarity">
    <text evidence="1">Belongs to the prefoldin subunit beta family.</text>
</comment>
<dbReference type="Gene3D" id="1.10.287.370">
    <property type="match status" value="1"/>
</dbReference>
<dbReference type="CDD" id="cd23163">
    <property type="entry name" value="Prefoldin_2"/>
    <property type="match status" value="1"/>
</dbReference>
<feature type="region of interest" description="Disordered" evidence="5">
    <location>
        <begin position="117"/>
        <end position="142"/>
    </location>
</feature>
<feature type="compositionally biased region" description="Basic and acidic residues" evidence="5">
    <location>
        <begin position="133"/>
        <end position="142"/>
    </location>
</feature>
<evidence type="ECO:0000313" key="6">
    <source>
        <dbReference type="EMBL" id="VVC34738.1"/>
    </source>
</evidence>
<evidence type="ECO:0000256" key="2">
    <source>
        <dbReference type="ARBA" id="ARBA00011695"/>
    </source>
</evidence>
<evidence type="ECO:0000256" key="3">
    <source>
        <dbReference type="ARBA" id="ARBA00023186"/>
    </source>
</evidence>
<dbReference type="OrthoDB" id="29646at2759"/>
<sequence>MEKSVKVKKPTDEVLIRNAFNALRMEQKQLATKLSEIELDLNEHNTVIETLKKLDGGRKCFRLIGGILVERNISDVLPTLIKNSGEMRKIINTLNDQLTKKGTEINEFKQKHNIQVGGRGFSPMMTETVEGQSGEKKMNMEV</sequence>
<reference evidence="6 7" key="1">
    <citation type="submission" date="2019-08" db="EMBL/GenBank/DDBJ databases">
        <authorList>
            <person name="Alioto T."/>
            <person name="Alioto T."/>
            <person name="Gomez Garrido J."/>
        </authorList>
    </citation>
    <scope>NUCLEOTIDE SEQUENCE [LARGE SCALE GENOMIC DNA]</scope>
</reference>
<evidence type="ECO:0000256" key="4">
    <source>
        <dbReference type="ARBA" id="ARBA00024667"/>
    </source>
</evidence>
<keyword evidence="7" id="KW-1185">Reference proteome</keyword>
<keyword evidence="3" id="KW-0143">Chaperone</keyword>
<protein>
    <submittedName>
        <fullName evidence="6">Prefoldin beta-like</fullName>
    </submittedName>
</protein>
<proteinExistence type="inferred from homology"/>
<organism evidence="6 7">
    <name type="scientific">Cinara cedri</name>
    <dbReference type="NCBI Taxonomy" id="506608"/>
    <lineage>
        <taxon>Eukaryota</taxon>
        <taxon>Metazoa</taxon>
        <taxon>Ecdysozoa</taxon>
        <taxon>Arthropoda</taxon>
        <taxon>Hexapoda</taxon>
        <taxon>Insecta</taxon>
        <taxon>Pterygota</taxon>
        <taxon>Neoptera</taxon>
        <taxon>Paraneoptera</taxon>
        <taxon>Hemiptera</taxon>
        <taxon>Sternorrhyncha</taxon>
        <taxon>Aphidomorpha</taxon>
        <taxon>Aphidoidea</taxon>
        <taxon>Aphididae</taxon>
        <taxon>Lachninae</taxon>
        <taxon>Cinara</taxon>
    </lineage>
</organism>
<gene>
    <name evidence="6" type="ORF">CINCED_3A015017</name>
</gene>
<comment type="subunit">
    <text evidence="2">Heterohexamer of two PFD-alpha type and four PFD-beta type subunits.</text>
</comment>
<dbReference type="PANTHER" id="PTHR13303">
    <property type="entry name" value="PREFOLDIN SUBUNIT 2"/>
    <property type="match status" value="1"/>
</dbReference>
<dbReference type="Pfam" id="PF01920">
    <property type="entry name" value="Prefoldin_2"/>
    <property type="match status" value="1"/>
</dbReference>
<dbReference type="GO" id="GO:0016272">
    <property type="term" value="C:prefoldin complex"/>
    <property type="evidence" value="ECO:0007669"/>
    <property type="project" value="InterPro"/>
</dbReference>
<dbReference type="EMBL" id="CABPRJ010001011">
    <property type="protein sequence ID" value="VVC34738.1"/>
    <property type="molecule type" value="Genomic_DNA"/>
</dbReference>
<comment type="function">
    <text evidence="4">Binds specifically to cytosolic chaperonin (c-CPN) and transfers target proteins to it. Binds to nascent polypeptide chain and promotes folding in an environment in which there are many competing pathways for nonnative proteins.</text>
</comment>
<evidence type="ECO:0000256" key="1">
    <source>
        <dbReference type="ARBA" id="ARBA00008045"/>
    </source>
</evidence>
<dbReference type="GO" id="GO:0051082">
    <property type="term" value="F:unfolded protein binding"/>
    <property type="evidence" value="ECO:0007669"/>
    <property type="project" value="InterPro"/>
</dbReference>
<dbReference type="InterPro" id="IPR027235">
    <property type="entry name" value="PFD2"/>
</dbReference>
<dbReference type="SUPFAM" id="SSF46579">
    <property type="entry name" value="Prefoldin"/>
    <property type="match status" value="1"/>
</dbReference>
<dbReference type="FunFam" id="1.10.287.370:FF:000002">
    <property type="entry name" value="Prefoldin subunit 2"/>
    <property type="match status" value="1"/>
</dbReference>
<dbReference type="AlphaFoldDB" id="A0A5E4MR19"/>
<dbReference type="GO" id="GO:0006457">
    <property type="term" value="P:protein folding"/>
    <property type="evidence" value="ECO:0007669"/>
    <property type="project" value="InterPro"/>
</dbReference>